<reference evidence="3 5" key="2">
    <citation type="submission" date="2017-06" db="EMBL/GenBank/DDBJ databases">
        <authorList>
            <consortium name="Pathogen Informatics"/>
        </authorList>
    </citation>
    <scope>NUCLEOTIDE SEQUENCE [LARGE SCALE GENOMIC DNA]</scope>
    <source>
        <strain evidence="3 5">NCTC13015</strain>
    </source>
</reference>
<organism evidence="2 4">
    <name type="scientific">Corynebacterium imitans</name>
    <dbReference type="NCBI Taxonomy" id="156978"/>
    <lineage>
        <taxon>Bacteria</taxon>
        <taxon>Bacillati</taxon>
        <taxon>Actinomycetota</taxon>
        <taxon>Actinomycetes</taxon>
        <taxon>Mycobacteriales</taxon>
        <taxon>Corynebacteriaceae</taxon>
        <taxon>Corynebacterium</taxon>
    </lineage>
</organism>
<gene>
    <name evidence="2" type="ORF">CIMIT_07285</name>
    <name evidence="3" type="ORF">SAMEA4535761_01517</name>
</gene>
<dbReference type="RefSeq" id="WP_038591016.1">
    <property type="nucleotide sequence ID" value="NZ_CP009211.1"/>
</dbReference>
<evidence type="ECO:0000313" key="4">
    <source>
        <dbReference type="Proteomes" id="UP000028780"/>
    </source>
</evidence>
<reference evidence="2 4" key="1">
    <citation type="submission" date="2014-08" db="EMBL/GenBank/DDBJ databases">
        <title>Complete genome sequence of Corynebacterium imitans DSM 44264, isolated from a five-month-old boy with suspected pharyngeal diphtheria.</title>
        <authorList>
            <person name="Mollmann S."/>
            <person name="Albersmeier A."/>
            <person name="Ruckert C."/>
            <person name="Tauch A."/>
        </authorList>
    </citation>
    <scope>NUCLEOTIDE SEQUENCE [LARGE SCALE GENOMIC DNA]</scope>
    <source>
        <strain evidence="2 4">DSM 44264</strain>
    </source>
</reference>
<dbReference type="Proteomes" id="UP000028780">
    <property type="component" value="Chromosome"/>
</dbReference>
<evidence type="ECO:0000313" key="3">
    <source>
        <dbReference type="EMBL" id="SNV74501.1"/>
    </source>
</evidence>
<feature type="transmembrane region" description="Helical" evidence="1">
    <location>
        <begin position="81"/>
        <end position="101"/>
    </location>
</feature>
<protein>
    <submittedName>
        <fullName evidence="2">Uncharacterized protein</fullName>
    </submittedName>
</protein>
<keyword evidence="1" id="KW-0812">Transmembrane</keyword>
<keyword evidence="1" id="KW-0472">Membrane</keyword>
<proteinExistence type="predicted"/>
<dbReference type="HOGENOM" id="CLU_2022841_0_0_11"/>
<dbReference type="KEGG" id="cii:CIMIT_07285"/>
<keyword evidence="4" id="KW-1185">Reference proteome</keyword>
<evidence type="ECO:0000313" key="2">
    <source>
        <dbReference type="EMBL" id="AIJ33727.1"/>
    </source>
</evidence>
<dbReference type="AlphaFoldDB" id="A0A076NS37"/>
<evidence type="ECO:0000256" key="1">
    <source>
        <dbReference type="SAM" id="Phobius"/>
    </source>
</evidence>
<accession>A0A076NS37</accession>
<keyword evidence="1" id="KW-1133">Transmembrane helix</keyword>
<dbReference type="EMBL" id="CP009211">
    <property type="protein sequence ID" value="AIJ33727.1"/>
    <property type="molecule type" value="Genomic_DNA"/>
</dbReference>
<dbReference type="EMBL" id="LT906467">
    <property type="protein sequence ID" value="SNV74501.1"/>
    <property type="molecule type" value="Genomic_DNA"/>
</dbReference>
<evidence type="ECO:0000313" key="5">
    <source>
        <dbReference type="Proteomes" id="UP000215374"/>
    </source>
</evidence>
<dbReference type="STRING" id="156978.CIMIT_07285"/>
<sequence length="122" mass="13514">MTIMHNRTYSAATSAKERGYRGYPVAEWDLIERELPAREARPVRTLNVSTPLDPQERKQAPVIGKVEKSQFESRREKRESVLVGIGLGIALILGSALGGVFSPEQSGNTLPSEAEFAFYAQH</sequence>
<name>A0A076NS37_9CORY</name>
<dbReference type="Proteomes" id="UP000215374">
    <property type="component" value="Chromosome 1"/>
</dbReference>